<dbReference type="HAMAP" id="MF_00178">
    <property type="entry name" value="Lumazine_synth"/>
    <property type="match status" value="1"/>
</dbReference>
<dbReference type="PANTHER" id="PTHR21058:SF0">
    <property type="entry name" value="6,7-DIMETHYL-8-RIBITYLLUMAZINE SYNTHASE"/>
    <property type="match status" value="1"/>
</dbReference>
<evidence type="ECO:0000256" key="3">
    <source>
        <dbReference type="ARBA" id="ARBA00012664"/>
    </source>
</evidence>
<comment type="catalytic activity">
    <reaction evidence="6 7">
        <text>(2S)-2-hydroxy-3-oxobutyl phosphate + 5-amino-6-(D-ribitylamino)uracil = 6,7-dimethyl-8-(1-D-ribityl)lumazine + phosphate + 2 H2O + H(+)</text>
        <dbReference type="Rhea" id="RHEA:26152"/>
        <dbReference type="ChEBI" id="CHEBI:15377"/>
        <dbReference type="ChEBI" id="CHEBI:15378"/>
        <dbReference type="ChEBI" id="CHEBI:15934"/>
        <dbReference type="ChEBI" id="CHEBI:43474"/>
        <dbReference type="ChEBI" id="CHEBI:58201"/>
        <dbReference type="ChEBI" id="CHEBI:58830"/>
        <dbReference type="EC" id="2.5.1.78"/>
    </reaction>
</comment>
<evidence type="ECO:0000256" key="2">
    <source>
        <dbReference type="ARBA" id="ARBA00007424"/>
    </source>
</evidence>
<organism evidence="8 9">
    <name type="scientific">Physocladia obscura</name>
    <dbReference type="NCBI Taxonomy" id="109957"/>
    <lineage>
        <taxon>Eukaryota</taxon>
        <taxon>Fungi</taxon>
        <taxon>Fungi incertae sedis</taxon>
        <taxon>Chytridiomycota</taxon>
        <taxon>Chytridiomycota incertae sedis</taxon>
        <taxon>Chytridiomycetes</taxon>
        <taxon>Chytridiales</taxon>
        <taxon>Chytriomycetaceae</taxon>
        <taxon>Physocladia</taxon>
    </lineage>
</organism>
<dbReference type="PANTHER" id="PTHR21058">
    <property type="entry name" value="6,7-DIMETHYL-8-RIBITYLLUMAZINE SYNTHASE DMRL SYNTHASE LUMAZINE SYNTHASE"/>
    <property type="match status" value="1"/>
</dbReference>
<dbReference type="GO" id="GO:0000906">
    <property type="term" value="F:6,7-dimethyl-8-ribityllumazine synthase activity"/>
    <property type="evidence" value="ECO:0007669"/>
    <property type="project" value="UniProtKB-EC"/>
</dbReference>
<dbReference type="InterPro" id="IPR036467">
    <property type="entry name" value="LS/RS_sf"/>
</dbReference>
<evidence type="ECO:0000256" key="5">
    <source>
        <dbReference type="ARBA" id="ARBA00022679"/>
    </source>
</evidence>
<dbReference type="CDD" id="cd09209">
    <property type="entry name" value="Lumazine_synthase-I"/>
    <property type="match status" value="1"/>
</dbReference>
<dbReference type="AlphaFoldDB" id="A0AAD5SYX6"/>
<dbReference type="GO" id="GO:0009349">
    <property type="term" value="C:riboflavin synthase complex"/>
    <property type="evidence" value="ECO:0007669"/>
    <property type="project" value="UniProtKB-UniRule"/>
</dbReference>
<dbReference type="GO" id="GO:0005758">
    <property type="term" value="C:mitochondrial intermembrane space"/>
    <property type="evidence" value="ECO:0007669"/>
    <property type="project" value="TreeGrafter"/>
</dbReference>
<comment type="pathway">
    <text evidence="1 7">Cofactor biosynthesis; riboflavin biosynthesis; riboflavin from 2-hydroxy-3-oxobutyl phosphate and 5-amino-6-(D-ribitylamino)uracil: step 1/2.</text>
</comment>
<dbReference type="InterPro" id="IPR002180">
    <property type="entry name" value="LS/RS"/>
</dbReference>
<keyword evidence="5 7" id="KW-0808">Transferase</keyword>
<dbReference type="NCBIfam" id="TIGR00114">
    <property type="entry name" value="lumazine-synth"/>
    <property type="match status" value="1"/>
</dbReference>
<dbReference type="InterPro" id="IPR034964">
    <property type="entry name" value="LS"/>
</dbReference>
<evidence type="ECO:0000313" key="9">
    <source>
        <dbReference type="Proteomes" id="UP001211907"/>
    </source>
</evidence>
<reference evidence="8" key="1">
    <citation type="submission" date="2020-05" db="EMBL/GenBank/DDBJ databases">
        <title>Phylogenomic resolution of chytrid fungi.</title>
        <authorList>
            <person name="Stajich J.E."/>
            <person name="Amses K."/>
            <person name="Simmons R."/>
            <person name="Seto K."/>
            <person name="Myers J."/>
            <person name="Bonds A."/>
            <person name="Quandt C.A."/>
            <person name="Barry K."/>
            <person name="Liu P."/>
            <person name="Grigoriev I."/>
            <person name="Longcore J.E."/>
            <person name="James T.Y."/>
        </authorList>
    </citation>
    <scope>NUCLEOTIDE SEQUENCE</scope>
    <source>
        <strain evidence="8">JEL0513</strain>
    </source>
</reference>
<evidence type="ECO:0000256" key="1">
    <source>
        <dbReference type="ARBA" id="ARBA00004917"/>
    </source>
</evidence>
<accession>A0AAD5SYX6</accession>
<dbReference type="Gene3D" id="3.40.50.960">
    <property type="entry name" value="Lumazine/riboflavin synthase"/>
    <property type="match status" value="1"/>
</dbReference>
<dbReference type="Proteomes" id="UP001211907">
    <property type="component" value="Unassembled WGS sequence"/>
</dbReference>
<gene>
    <name evidence="8" type="ORF">HK100_001357</name>
</gene>
<protein>
    <recommendedName>
        <fullName evidence="3 7">6,7-dimethyl-8-ribityllumazine synthase</fullName>
        <shortName evidence="7">DMRL synthase</shortName>
        <ecNumber evidence="3 7">2.5.1.78</ecNumber>
    </recommendedName>
</protein>
<evidence type="ECO:0000313" key="8">
    <source>
        <dbReference type="EMBL" id="KAJ3115411.1"/>
    </source>
</evidence>
<dbReference type="Pfam" id="PF00885">
    <property type="entry name" value="DMRL_synthase"/>
    <property type="match status" value="1"/>
</dbReference>
<evidence type="ECO:0000256" key="4">
    <source>
        <dbReference type="ARBA" id="ARBA00022619"/>
    </source>
</evidence>
<evidence type="ECO:0000256" key="7">
    <source>
        <dbReference type="RuleBase" id="RU003795"/>
    </source>
</evidence>
<dbReference type="GO" id="GO:0009231">
    <property type="term" value="P:riboflavin biosynthetic process"/>
    <property type="evidence" value="ECO:0007669"/>
    <property type="project" value="UniProtKB-KW"/>
</dbReference>
<sequence length="165" mass="16998">MGIKGLTASTTLASTSGAGLKVLVIHTRWNLSIVDTLTAATVAKLIELGVASSDITIKQVPGAYELPFAAQALLKTGAYDAAIAIGVLIKGDTMHFEYIADASTQGLMRVGLDAKLPVIFGILTCLSEEQALLRAGLGGPDGKSGHNHGADWGVAAVEMALLNKL</sequence>
<name>A0AAD5SYX6_9FUNG</name>
<dbReference type="SUPFAM" id="SSF52121">
    <property type="entry name" value="Lumazine synthase"/>
    <property type="match status" value="1"/>
</dbReference>
<keyword evidence="9" id="KW-1185">Reference proteome</keyword>
<dbReference type="EMBL" id="JADGJH010001293">
    <property type="protein sequence ID" value="KAJ3115411.1"/>
    <property type="molecule type" value="Genomic_DNA"/>
</dbReference>
<comment type="caution">
    <text evidence="8">The sequence shown here is derived from an EMBL/GenBank/DDBJ whole genome shotgun (WGS) entry which is preliminary data.</text>
</comment>
<dbReference type="EC" id="2.5.1.78" evidence="3 7"/>
<evidence type="ECO:0000256" key="6">
    <source>
        <dbReference type="ARBA" id="ARBA00048785"/>
    </source>
</evidence>
<proteinExistence type="inferred from homology"/>
<comment type="similarity">
    <text evidence="2 7">Belongs to the DMRL synthase family.</text>
</comment>
<keyword evidence="4 7" id="KW-0686">Riboflavin biosynthesis</keyword>
<comment type="function">
    <text evidence="7">Catalyzes the formation of 6,7-dimethyl-8-ribityllumazine by condensation of 5-amino-6-(D-ribitylamino)uracil with 3,4-dihydroxy-2-butanone 4-phosphate. This is the penultimate step in the biosynthesis of riboflavin.</text>
</comment>